<dbReference type="PANTHER" id="PTHR16515:SF66">
    <property type="entry name" value="C2H2-TYPE DOMAIN-CONTAINING PROTEIN"/>
    <property type="match status" value="1"/>
</dbReference>
<evidence type="ECO:0000256" key="1">
    <source>
        <dbReference type="ARBA" id="ARBA00004123"/>
    </source>
</evidence>
<dbReference type="GO" id="GO:0005634">
    <property type="term" value="C:nucleus"/>
    <property type="evidence" value="ECO:0007669"/>
    <property type="project" value="UniProtKB-SubCell"/>
</dbReference>
<evidence type="ECO:0000256" key="4">
    <source>
        <dbReference type="ARBA" id="ARBA00022771"/>
    </source>
</evidence>
<dbReference type="AlphaFoldDB" id="X6N730"/>
<feature type="region of interest" description="Disordered" evidence="8">
    <location>
        <begin position="20"/>
        <end position="41"/>
    </location>
</feature>
<evidence type="ECO:0000256" key="5">
    <source>
        <dbReference type="ARBA" id="ARBA00022833"/>
    </source>
</evidence>
<dbReference type="SMART" id="SM00355">
    <property type="entry name" value="ZnF_C2H2"/>
    <property type="match status" value="5"/>
</dbReference>
<comment type="caution">
    <text evidence="10">The sequence shown here is derived from an EMBL/GenBank/DDBJ whole genome shotgun (WGS) entry which is preliminary data.</text>
</comment>
<keyword evidence="6" id="KW-0539">Nucleus</keyword>
<dbReference type="SUPFAM" id="SSF57667">
    <property type="entry name" value="beta-beta-alpha zinc fingers"/>
    <property type="match status" value="3"/>
</dbReference>
<keyword evidence="11" id="KW-1185">Reference proteome</keyword>
<feature type="domain" description="C2H2-type" evidence="9">
    <location>
        <begin position="72"/>
        <end position="102"/>
    </location>
</feature>
<dbReference type="PANTHER" id="PTHR16515">
    <property type="entry name" value="PR DOMAIN ZINC FINGER PROTEIN"/>
    <property type="match status" value="1"/>
</dbReference>
<sequence length="192" mass="22896">MTFVFFCFVLQKKKKKGNCDEQVPSQQKTQSSDNSQKDTTQDMRCNTCNKTFTAQDDLTRHQCLEHDKKWPHMCKKIGCKQGFMHQSDLKQHVQSAHKCKESFYCLRCDKRFKERLQLVSHERLHMSEKVYRCDYCDQAFSQSSSLQYHKKSHISEKEFVCLNCNKYFSEKHSFQRHTKAKICFAKNNHNTQ</sequence>
<dbReference type="Proteomes" id="UP000023152">
    <property type="component" value="Unassembled WGS sequence"/>
</dbReference>
<dbReference type="EMBL" id="ASPP01011365">
    <property type="protein sequence ID" value="ETO21723.1"/>
    <property type="molecule type" value="Genomic_DNA"/>
</dbReference>
<feature type="domain" description="C2H2-type" evidence="9">
    <location>
        <begin position="43"/>
        <end position="71"/>
    </location>
</feature>
<evidence type="ECO:0000256" key="3">
    <source>
        <dbReference type="ARBA" id="ARBA00022737"/>
    </source>
</evidence>
<dbReference type="InterPro" id="IPR050331">
    <property type="entry name" value="Zinc_finger"/>
</dbReference>
<protein>
    <recommendedName>
        <fullName evidence="9">C2H2-type domain-containing protein</fullName>
    </recommendedName>
</protein>
<dbReference type="Pfam" id="PF00096">
    <property type="entry name" value="zf-C2H2"/>
    <property type="match status" value="2"/>
</dbReference>
<evidence type="ECO:0000256" key="7">
    <source>
        <dbReference type="PROSITE-ProRule" id="PRU00042"/>
    </source>
</evidence>
<dbReference type="Gene3D" id="3.30.160.60">
    <property type="entry name" value="Classic Zinc Finger"/>
    <property type="match status" value="3"/>
</dbReference>
<keyword evidence="3" id="KW-0677">Repeat</keyword>
<keyword evidence="5" id="KW-0862">Zinc</keyword>
<dbReference type="PROSITE" id="PS00028">
    <property type="entry name" value="ZINC_FINGER_C2H2_1"/>
    <property type="match status" value="4"/>
</dbReference>
<evidence type="ECO:0000313" key="11">
    <source>
        <dbReference type="Proteomes" id="UP000023152"/>
    </source>
</evidence>
<dbReference type="OMA" id="EQLHRCP"/>
<proteinExistence type="predicted"/>
<keyword evidence="4 7" id="KW-0863">Zinc-finger</keyword>
<accession>X6N730</accession>
<evidence type="ECO:0000256" key="6">
    <source>
        <dbReference type="ARBA" id="ARBA00023242"/>
    </source>
</evidence>
<feature type="domain" description="C2H2-type" evidence="9">
    <location>
        <begin position="131"/>
        <end position="158"/>
    </location>
</feature>
<comment type="subcellular location">
    <subcellularLocation>
        <location evidence="1">Nucleus</location>
    </subcellularLocation>
</comment>
<feature type="domain" description="C2H2-type" evidence="9">
    <location>
        <begin position="103"/>
        <end position="130"/>
    </location>
</feature>
<keyword evidence="2" id="KW-0479">Metal-binding</keyword>
<evidence type="ECO:0000256" key="8">
    <source>
        <dbReference type="SAM" id="MobiDB-lite"/>
    </source>
</evidence>
<dbReference type="GO" id="GO:0008270">
    <property type="term" value="F:zinc ion binding"/>
    <property type="evidence" value="ECO:0007669"/>
    <property type="project" value="UniProtKB-KW"/>
</dbReference>
<evidence type="ECO:0000259" key="9">
    <source>
        <dbReference type="PROSITE" id="PS50157"/>
    </source>
</evidence>
<feature type="compositionally biased region" description="Polar residues" evidence="8">
    <location>
        <begin position="23"/>
        <end position="34"/>
    </location>
</feature>
<dbReference type="GO" id="GO:0010468">
    <property type="term" value="P:regulation of gene expression"/>
    <property type="evidence" value="ECO:0007669"/>
    <property type="project" value="TreeGrafter"/>
</dbReference>
<dbReference type="InterPro" id="IPR036236">
    <property type="entry name" value="Znf_C2H2_sf"/>
</dbReference>
<evidence type="ECO:0000313" key="10">
    <source>
        <dbReference type="EMBL" id="ETO21723.1"/>
    </source>
</evidence>
<dbReference type="OrthoDB" id="6077919at2759"/>
<feature type="domain" description="C2H2-type" evidence="9">
    <location>
        <begin position="159"/>
        <end position="192"/>
    </location>
</feature>
<gene>
    <name evidence="10" type="ORF">RFI_15482</name>
</gene>
<organism evidence="10 11">
    <name type="scientific">Reticulomyxa filosa</name>
    <dbReference type="NCBI Taxonomy" id="46433"/>
    <lineage>
        <taxon>Eukaryota</taxon>
        <taxon>Sar</taxon>
        <taxon>Rhizaria</taxon>
        <taxon>Retaria</taxon>
        <taxon>Foraminifera</taxon>
        <taxon>Monothalamids</taxon>
        <taxon>Reticulomyxidae</taxon>
        <taxon>Reticulomyxa</taxon>
    </lineage>
</organism>
<dbReference type="PROSITE" id="PS50157">
    <property type="entry name" value="ZINC_FINGER_C2H2_2"/>
    <property type="match status" value="5"/>
</dbReference>
<name>X6N730_RETFI</name>
<dbReference type="InterPro" id="IPR013087">
    <property type="entry name" value="Znf_C2H2_type"/>
</dbReference>
<dbReference type="FunFam" id="3.30.160.60:FF:000870">
    <property type="entry name" value="zinc finger protein 197 isoform X1"/>
    <property type="match status" value="1"/>
</dbReference>
<reference evidence="10 11" key="1">
    <citation type="journal article" date="2013" name="Curr. Biol.">
        <title>The Genome of the Foraminiferan Reticulomyxa filosa.</title>
        <authorList>
            <person name="Glockner G."/>
            <person name="Hulsmann N."/>
            <person name="Schleicher M."/>
            <person name="Noegel A.A."/>
            <person name="Eichinger L."/>
            <person name="Gallinger C."/>
            <person name="Pawlowski J."/>
            <person name="Sierra R."/>
            <person name="Euteneuer U."/>
            <person name="Pillet L."/>
            <person name="Moustafa A."/>
            <person name="Platzer M."/>
            <person name="Groth M."/>
            <person name="Szafranski K."/>
            <person name="Schliwa M."/>
        </authorList>
    </citation>
    <scope>NUCLEOTIDE SEQUENCE [LARGE SCALE GENOMIC DNA]</scope>
</reference>
<evidence type="ECO:0000256" key="2">
    <source>
        <dbReference type="ARBA" id="ARBA00022723"/>
    </source>
</evidence>